<protein>
    <submittedName>
        <fullName evidence="1">DUF465 domain-containing protein</fullName>
    </submittedName>
</protein>
<dbReference type="RefSeq" id="WP_120032067.1">
    <property type="nucleotide sequence ID" value="NZ_QVMU01000012.1"/>
</dbReference>
<comment type="caution">
    <text evidence="1">The sequence shown here is derived from an EMBL/GenBank/DDBJ whole genome shotgun (WGS) entry which is preliminary data.</text>
</comment>
<evidence type="ECO:0000313" key="2">
    <source>
        <dbReference type="Proteomes" id="UP000273252"/>
    </source>
</evidence>
<dbReference type="InterPro" id="IPR007420">
    <property type="entry name" value="DUF465"/>
</dbReference>
<proteinExistence type="predicted"/>
<dbReference type="Pfam" id="PF04325">
    <property type="entry name" value="DUF465"/>
    <property type="match status" value="1"/>
</dbReference>
<evidence type="ECO:0000313" key="1">
    <source>
        <dbReference type="EMBL" id="RJX70137.1"/>
    </source>
</evidence>
<dbReference type="Gene3D" id="6.10.280.50">
    <property type="match status" value="1"/>
</dbReference>
<dbReference type="AlphaFoldDB" id="A0A3A6R2A8"/>
<dbReference type="OrthoDB" id="1263265at2"/>
<dbReference type="EMBL" id="QVMU01000012">
    <property type="protein sequence ID" value="RJX70137.1"/>
    <property type="molecule type" value="Genomic_DNA"/>
</dbReference>
<sequence length="78" mass="8949">MLGEVHSLAHEFPEHIEKIGQLSQGNELFARNAGHYNALDKEIRTLELNGAPIDDSAMNALKHDRAELKNWLYRQLLR</sequence>
<gene>
    <name evidence="1" type="ORF">DZ860_13325</name>
</gene>
<dbReference type="Proteomes" id="UP000273252">
    <property type="component" value="Unassembled WGS sequence"/>
</dbReference>
<accession>A0A3A6R2A8</accession>
<dbReference type="InterPro" id="IPR038444">
    <property type="entry name" value="DUF465_sf"/>
</dbReference>
<name>A0A3A6R2A8_9VIBR</name>
<organism evidence="1 2">
    <name type="scientific">Vibrio sinensis</name>
    <dbReference type="NCBI Taxonomy" id="2302434"/>
    <lineage>
        <taxon>Bacteria</taxon>
        <taxon>Pseudomonadati</taxon>
        <taxon>Pseudomonadota</taxon>
        <taxon>Gammaproteobacteria</taxon>
        <taxon>Vibrionales</taxon>
        <taxon>Vibrionaceae</taxon>
        <taxon>Vibrio</taxon>
    </lineage>
</organism>
<reference evidence="1 2" key="1">
    <citation type="submission" date="2018-08" db="EMBL/GenBank/DDBJ databases">
        <title>Vibrio isolated from the Eastern China Marginal Seas.</title>
        <authorList>
            <person name="Li Y."/>
        </authorList>
    </citation>
    <scope>NUCLEOTIDE SEQUENCE [LARGE SCALE GENOMIC DNA]</scope>
    <source>
        <strain evidence="1 2">BEI233</strain>
    </source>
</reference>
<keyword evidence="2" id="KW-1185">Reference proteome</keyword>